<feature type="non-terminal residue" evidence="3">
    <location>
        <position position="1"/>
    </location>
</feature>
<protein>
    <submittedName>
        <fullName evidence="3">CpaF family protein</fullName>
    </submittedName>
</protein>
<sequence>QETFRVIVELIDELGTAIESREERQKIAKEILDEALGLGPLEDLIRNDTITEIMVNKYNRIYIERDGKLELTKYSFINNRQLLGVIERIVSPLGRRIDESTPFVDARLADGSRVNAIIPPVSLQGPMITIRKFSQVPYTVDDLIKFDTLTPEMSEFFNAAVKSRQNILISGGTGSGKTTLLNVMSAYIPTNERILTIEDAAELKLTQDHVASLEARPPNIEGEGEVTIRDLVRNALRMRPDRIIVGECRGGETLDMLQAMNTGHDGSLTTIHANSPVDSLSRLETMVLFAGFEIPAVAIRQQTSSALNLIIQTARFSVDGSRKITHVFEVTGLKNAEITMEPVFLYIQTGITNKGKVQGKFLPTGYIPAFVREYMRRGQKMSLEIFKVGNNDDLKLIQEYLSHQRVIR</sequence>
<evidence type="ECO:0000256" key="1">
    <source>
        <dbReference type="ARBA" id="ARBA00006611"/>
    </source>
</evidence>
<dbReference type="EMBL" id="JBHPBY010000720">
    <property type="protein sequence ID" value="MFC1854102.1"/>
    <property type="molecule type" value="Genomic_DNA"/>
</dbReference>
<dbReference type="InterPro" id="IPR027417">
    <property type="entry name" value="P-loop_NTPase"/>
</dbReference>
<feature type="domain" description="Bacterial type II secretion system protein E" evidence="2">
    <location>
        <begin position="36"/>
        <end position="312"/>
    </location>
</feature>
<dbReference type="CDD" id="cd01130">
    <property type="entry name" value="VirB11-like_ATPase"/>
    <property type="match status" value="1"/>
</dbReference>
<evidence type="ECO:0000313" key="3">
    <source>
        <dbReference type="EMBL" id="MFC1854102.1"/>
    </source>
</evidence>
<comment type="similarity">
    <text evidence="1">Belongs to the GSP E family.</text>
</comment>
<comment type="caution">
    <text evidence="3">The sequence shown here is derived from an EMBL/GenBank/DDBJ whole genome shotgun (WGS) entry which is preliminary data.</text>
</comment>
<dbReference type="Gene3D" id="3.40.50.300">
    <property type="entry name" value="P-loop containing nucleotide triphosphate hydrolases"/>
    <property type="match status" value="1"/>
</dbReference>
<dbReference type="Proteomes" id="UP001594351">
    <property type="component" value="Unassembled WGS sequence"/>
</dbReference>
<keyword evidence="4" id="KW-1185">Reference proteome</keyword>
<gene>
    <name evidence="3" type="ORF">ACFL27_28295</name>
</gene>
<organism evidence="3 4">
    <name type="scientific">candidate division CSSED10-310 bacterium</name>
    <dbReference type="NCBI Taxonomy" id="2855610"/>
    <lineage>
        <taxon>Bacteria</taxon>
        <taxon>Bacteria division CSSED10-310</taxon>
    </lineage>
</organism>
<reference evidence="3 4" key="1">
    <citation type="submission" date="2024-09" db="EMBL/GenBank/DDBJ databases">
        <title>Laminarin stimulates single cell rates of sulfate reduction while oxygen inhibits transcriptomic activity in coastal marine sediment.</title>
        <authorList>
            <person name="Lindsay M."/>
            <person name="Orcutt B."/>
            <person name="Emerson D."/>
            <person name="Stepanauskas R."/>
            <person name="D'Angelo T."/>
        </authorList>
    </citation>
    <scope>NUCLEOTIDE SEQUENCE [LARGE SCALE GENOMIC DNA]</scope>
    <source>
        <strain evidence="3">SAG AM-311-K15</strain>
    </source>
</reference>
<dbReference type="Gene3D" id="3.30.450.380">
    <property type="match status" value="1"/>
</dbReference>
<dbReference type="InterPro" id="IPR001482">
    <property type="entry name" value="T2SS/T4SS_dom"/>
</dbReference>
<dbReference type="PANTHER" id="PTHR30486:SF15">
    <property type="entry name" value="TYPE II_IV SECRETION SYSTEM ATPASE"/>
    <property type="match status" value="1"/>
</dbReference>
<name>A0ABV6Z6N0_UNCC1</name>
<dbReference type="Pfam" id="PF00437">
    <property type="entry name" value="T2SSE"/>
    <property type="match status" value="1"/>
</dbReference>
<accession>A0ABV6Z6N0</accession>
<dbReference type="SUPFAM" id="SSF52540">
    <property type="entry name" value="P-loop containing nucleoside triphosphate hydrolases"/>
    <property type="match status" value="1"/>
</dbReference>
<dbReference type="PANTHER" id="PTHR30486">
    <property type="entry name" value="TWITCHING MOTILITY PROTEIN PILT"/>
    <property type="match status" value="1"/>
</dbReference>
<dbReference type="InterPro" id="IPR050921">
    <property type="entry name" value="T4SS_GSP_E_ATPase"/>
</dbReference>
<evidence type="ECO:0000259" key="2">
    <source>
        <dbReference type="Pfam" id="PF00437"/>
    </source>
</evidence>
<proteinExistence type="inferred from homology"/>
<evidence type="ECO:0000313" key="4">
    <source>
        <dbReference type="Proteomes" id="UP001594351"/>
    </source>
</evidence>